<evidence type="ECO:0000313" key="2">
    <source>
        <dbReference type="Proteomes" id="UP000275408"/>
    </source>
</evidence>
<accession>A0A3M6UDU6</accession>
<dbReference type="AlphaFoldDB" id="A0A3M6UDU6"/>
<reference evidence="1 2" key="1">
    <citation type="journal article" date="2018" name="Sci. Rep.">
        <title>Comparative analysis of the Pocillopora damicornis genome highlights role of immune system in coral evolution.</title>
        <authorList>
            <person name="Cunning R."/>
            <person name="Bay R.A."/>
            <person name="Gillette P."/>
            <person name="Baker A.C."/>
            <person name="Traylor-Knowles N."/>
        </authorList>
    </citation>
    <scope>NUCLEOTIDE SEQUENCE [LARGE SCALE GENOMIC DNA]</scope>
    <source>
        <strain evidence="1">RSMAS</strain>
        <tissue evidence="1">Whole animal</tissue>
    </source>
</reference>
<dbReference type="EMBL" id="RCHS01001712">
    <property type="protein sequence ID" value="RMX51850.1"/>
    <property type="molecule type" value="Genomic_DNA"/>
</dbReference>
<keyword evidence="2" id="KW-1185">Reference proteome</keyword>
<proteinExistence type="predicted"/>
<evidence type="ECO:0000313" key="1">
    <source>
        <dbReference type="EMBL" id="RMX51850.1"/>
    </source>
</evidence>
<sequence length="158" mass="17471">MEFTLNLHSKLNDYRVTTFTRCIGTEALNMDSGLLFASKVEKVRIAQPSAVQRSTVDISADDTTLGFSPDVTNGLLGITSALQQDLDDLSQWSATKNMLTNAAKTKCFFLTGKRPTNKIVDGSLNLHLGNSNRLDGQRLLVLTIDRHQSFNIHVEELC</sequence>
<dbReference type="Proteomes" id="UP000275408">
    <property type="component" value="Unassembled WGS sequence"/>
</dbReference>
<protein>
    <submittedName>
        <fullName evidence="1">Uncharacterized protein</fullName>
    </submittedName>
</protein>
<organism evidence="1 2">
    <name type="scientific">Pocillopora damicornis</name>
    <name type="common">Cauliflower coral</name>
    <name type="synonym">Millepora damicornis</name>
    <dbReference type="NCBI Taxonomy" id="46731"/>
    <lineage>
        <taxon>Eukaryota</taxon>
        <taxon>Metazoa</taxon>
        <taxon>Cnidaria</taxon>
        <taxon>Anthozoa</taxon>
        <taxon>Hexacorallia</taxon>
        <taxon>Scleractinia</taxon>
        <taxon>Astrocoeniina</taxon>
        <taxon>Pocilloporidae</taxon>
        <taxon>Pocillopora</taxon>
    </lineage>
</organism>
<comment type="caution">
    <text evidence="1">The sequence shown here is derived from an EMBL/GenBank/DDBJ whole genome shotgun (WGS) entry which is preliminary data.</text>
</comment>
<name>A0A3M6UDU6_POCDA</name>
<gene>
    <name evidence="1" type="ORF">pdam_00018477</name>
</gene>